<dbReference type="EMBL" id="JACHZG010000001">
    <property type="protein sequence ID" value="MBB3325882.1"/>
    <property type="molecule type" value="Genomic_DNA"/>
</dbReference>
<evidence type="ECO:0000313" key="2">
    <source>
        <dbReference type="Proteomes" id="UP000565572"/>
    </source>
</evidence>
<comment type="caution">
    <text evidence="1">The sequence shown here is derived from an EMBL/GenBank/DDBJ whole genome shotgun (WGS) entry which is preliminary data.</text>
</comment>
<dbReference type="AlphaFoldDB" id="A0A7W5P609"/>
<reference evidence="1 2" key="1">
    <citation type="submission" date="2020-08" db="EMBL/GenBank/DDBJ databases">
        <title>Sequencing the genomes of 1000 actinobacteria strains.</title>
        <authorList>
            <person name="Klenk H.-P."/>
        </authorList>
    </citation>
    <scope>NUCLEOTIDE SEQUENCE [LARGE SCALE GENOMIC DNA]</scope>
    <source>
        <strain evidence="1 2">DSM 11053</strain>
    </source>
</reference>
<name>A0A7W5P609_9ACTN</name>
<keyword evidence="2" id="KW-1185">Reference proteome</keyword>
<dbReference type="Proteomes" id="UP000565572">
    <property type="component" value="Unassembled WGS sequence"/>
</dbReference>
<proteinExistence type="predicted"/>
<gene>
    <name evidence="1" type="ORF">FHX39_000826</name>
</gene>
<protein>
    <submittedName>
        <fullName evidence="1">Uncharacterized protein</fullName>
    </submittedName>
</protein>
<accession>A0A7W5P609</accession>
<sequence length="147" mass="15503">MTKRRGRVLVVVLAAVVLAAASVAFWLTHREVPVVVDAACPALVRGTTNAAEDFADVVTWAGRTYVEVDDGPDWVLGDATGTVTCSIGEMDNPNGWRVAPGAWPDGTATRLPRGTVLRTTGDRALVAEEPGGPTLYCQADGVLEPRC</sequence>
<evidence type="ECO:0000313" key="1">
    <source>
        <dbReference type="EMBL" id="MBB3325882.1"/>
    </source>
</evidence>
<organism evidence="1 2">
    <name type="scientific">Microlunatus antarcticus</name>
    <dbReference type="NCBI Taxonomy" id="53388"/>
    <lineage>
        <taxon>Bacteria</taxon>
        <taxon>Bacillati</taxon>
        <taxon>Actinomycetota</taxon>
        <taxon>Actinomycetes</taxon>
        <taxon>Propionibacteriales</taxon>
        <taxon>Propionibacteriaceae</taxon>
        <taxon>Microlunatus</taxon>
    </lineage>
</organism>
<dbReference type="RefSeq" id="WP_183336917.1">
    <property type="nucleotide sequence ID" value="NZ_JACHZG010000001.1"/>
</dbReference>